<dbReference type="AlphaFoldDB" id="A0A1V9ZA31"/>
<dbReference type="InterPro" id="IPR044079">
    <property type="entry name" value="Ubl_TBCE"/>
</dbReference>
<comment type="similarity">
    <text evidence="11">Belongs to the TAF13 family.</text>
</comment>
<dbReference type="GO" id="GO:0005737">
    <property type="term" value="C:cytoplasm"/>
    <property type="evidence" value="ECO:0007669"/>
    <property type="project" value="UniProtKB-SubCell"/>
</dbReference>
<keyword evidence="9" id="KW-0143">Chaperone</keyword>
<organism evidence="16 17">
    <name type="scientific">Thraustotheca clavata</name>
    <dbReference type="NCBI Taxonomy" id="74557"/>
    <lineage>
        <taxon>Eukaryota</taxon>
        <taxon>Sar</taxon>
        <taxon>Stramenopiles</taxon>
        <taxon>Oomycota</taxon>
        <taxon>Saprolegniomycetes</taxon>
        <taxon>Saprolegniales</taxon>
        <taxon>Achlyaceae</taxon>
        <taxon>Thraustotheca</taxon>
    </lineage>
</organism>
<dbReference type="SUPFAM" id="SSF54236">
    <property type="entry name" value="Ubiquitin-like"/>
    <property type="match status" value="1"/>
</dbReference>
<feature type="region of interest" description="Disordered" evidence="13">
    <location>
        <begin position="1"/>
        <end position="59"/>
    </location>
</feature>
<dbReference type="GO" id="GO:0005634">
    <property type="term" value="C:nucleus"/>
    <property type="evidence" value="ECO:0007669"/>
    <property type="project" value="UniProtKB-SubCell"/>
</dbReference>
<feature type="compositionally biased region" description="Polar residues" evidence="13">
    <location>
        <begin position="49"/>
        <end position="58"/>
    </location>
</feature>
<reference evidence="16 17" key="1">
    <citation type="journal article" date="2014" name="Genome Biol. Evol.">
        <title>The secreted proteins of Achlya hypogyna and Thraustotheca clavata identify the ancestral oomycete secretome and reveal gene acquisitions by horizontal gene transfer.</title>
        <authorList>
            <person name="Misner I."/>
            <person name="Blouin N."/>
            <person name="Leonard G."/>
            <person name="Richards T.A."/>
            <person name="Lane C.E."/>
        </authorList>
    </citation>
    <scope>NUCLEOTIDE SEQUENCE [LARGE SCALE GENOMIC DNA]</scope>
    <source>
        <strain evidence="16 17">ATCC 34112</strain>
    </source>
</reference>
<evidence type="ECO:0000256" key="1">
    <source>
        <dbReference type="ARBA" id="ARBA00004123"/>
    </source>
</evidence>
<dbReference type="PANTHER" id="PTHR11380">
    <property type="entry name" value="TRANSCRIPTION INITIATION FACTOR TFIID/SUPT3-RELATED"/>
    <property type="match status" value="1"/>
</dbReference>
<keyword evidence="8" id="KW-0804">Transcription</keyword>
<dbReference type="CDD" id="cd07978">
    <property type="entry name" value="HFD_TAF13"/>
    <property type="match status" value="1"/>
</dbReference>
<dbReference type="InterPro" id="IPR029071">
    <property type="entry name" value="Ubiquitin-like_domsf"/>
</dbReference>
<feature type="domain" description="Ubiquitin-like" evidence="14">
    <location>
        <begin position="603"/>
        <end position="676"/>
    </location>
</feature>
<feature type="compositionally biased region" description="Basic and acidic residues" evidence="13">
    <location>
        <begin position="11"/>
        <end position="33"/>
    </location>
</feature>
<keyword evidence="10" id="KW-0539">Nucleus</keyword>
<keyword evidence="4" id="KW-0963">Cytoplasm</keyword>
<evidence type="ECO:0000256" key="8">
    <source>
        <dbReference type="ARBA" id="ARBA00023163"/>
    </source>
</evidence>
<dbReference type="SMART" id="SM01052">
    <property type="entry name" value="CAP_GLY"/>
    <property type="match status" value="1"/>
</dbReference>
<evidence type="ECO:0000313" key="16">
    <source>
        <dbReference type="EMBL" id="OQR94767.1"/>
    </source>
</evidence>
<dbReference type="GO" id="GO:0046982">
    <property type="term" value="F:protein heterodimerization activity"/>
    <property type="evidence" value="ECO:0007669"/>
    <property type="project" value="InterPro"/>
</dbReference>
<dbReference type="SUPFAM" id="SSF74924">
    <property type="entry name" value="Cap-Gly domain"/>
    <property type="match status" value="1"/>
</dbReference>
<evidence type="ECO:0000259" key="14">
    <source>
        <dbReference type="PROSITE" id="PS50053"/>
    </source>
</evidence>
<dbReference type="InterPro" id="IPR036859">
    <property type="entry name" value="CAP-Gly_dom_sf"/>
</dbReference>
<dbReference type="Proteomes" id="UP000243217">
    <property type="component" value="Unassembled WGS sequence"/>
</dbReference>
<dbReference type="PROSITE" id="PS50053">
    <property type="entry name" value="UBIQUITIN_2"/>
    <property type="match status" value="1"/>
</dbReference>
<dbReference type="Pfam" id="PF01302">
    <property type="entry name" value="CAP_GLY"/>
    <property type="match status" value="1"/>
</dbReference>
<keyword evidence="5" id="KW-0433">Leucine-rich repeat</keyword>
<protein>
    <recommendedName>
        <fullName evidence="12">Transcription initiation factor TFIID subunit 13</fullName>
    </recommendedName>
</protein>
<evidence type="ECO:0000313" key="17">
    <source>
        <dbReference type="Proteomes" id="UP000243217"/>
    </source>
</evidence>
<dbReference type="Gene3D" id="3.10.20.90">
    <property type="entry name" value="Phosphatidylinositol 3-kinase Catalytic Subunit, Chain A, domain 1"/>
    <property type="match status" value="1"/>
</dbReference>
<sequence>MDSGKKPMKKAVVEQRGKKRRAVELQEKTRNEGGARGMRASPLRRLSSKEVSTPQASSVKPFVQGEMTESIKHMMYGFGDEWEPDSDSVELMEEITIEYIRSMTKKALELSLIKGKLDADCLLFLVRKHPKKLERIKQLLAANELLKNVLNSGFDPMEENGISPKTMEGRRVQDTEGHRGTIRFTGTIDGKGEHTYYGIEWDEENRGKHNGEANGKRYFTTKAATSGSFVVPSKVSTGVSLLQALEERYMQAEIKDIREAGQVATASGNSKSIQLVGVHKIQEKQDIGVICKVSLESCQISQLPQRNELHAVAPNIEVLNLAWNLLNSWNQVLVLAEELPKLEELVLSGNRLCYDVEDMSIVFPNVKSLVLNDMNMTWSEIHRVCHNHFPNLKELYAVSNGIDDSQLSEKESQWFAALELIDLSHNSISNWSAVEASLGSISSLKHLILNGNQVEAILPTSSFTSLATLAISDNKIALWSSVDALNTFPALELLRFIKNPLVGNLGAGESRMIIVARCERLAAFNGSEIRAKERVDAEQMYLKRILHELASFSSEEDKQKVLSNHPRYSQLLNKYPDLQKTTASTGGPAALSRSLVAVVFVPMSINATTMDNMEKKIPLNMKVAQLKLLVQKKYGLEPAEHQLSFRNSKKGMPIPMDDDSCEVAYYGLQDGNEILINDA</sequence>
<dbReference type="OrthoDB" id="5273213at2759"/>
<keyword evidence="17" id="KW-1185">Reference proteome</keyword>
<dbReference type="EMBL" id="JNBS01002166">
    <property type="protein sequence ID" value="OQR94767.1"/>
    <property type="molecule type" value="Genomic_DNA"/>
</dbReference>
<dbReference type="GO" id="GO:0006366">
    <property type="term" value="P:transcription by RNA polymerase II"/>
    <property type="evidence" value="ECO:0007669"/>
    <property type="project" value="InterPro"/>
</dbReference>
<evidence type="ECO:0000256" key="3">
    <source>
        <dbReference type="ARBA" id="ARBA00006286"/>
    </source>
</evidence>
<dbReference type="STRING" id="74557.A0A1V9ZA31"/>
<accession>A0A1V9ZA31</accession>
<evidence type="ECO:0000256" key="2">
    <source>
        <dbReference type="ARBA" id="ARBA00004496"/>
    </source>
</evidence>
<dbReference type="InterPro" id="IPR009072">
    <property type="entry name" value="Histone-fold"/>
</dbReference>
<evidence type="ECO:0000256" key="12">
    <source>
        <dbReference type="ARBA" id="ARBA00040136"/>
    </source>
</evidence>
<gene>
    <name evidence="16" type="ORF">THRCLA_12227</name>
</gene>
<name>A0A1V9ZA31_9STRA</name>
<evidence type="ECO:0000256" key="11">
    <source>
        <dbReference type="ARBA" id="ARBA00038392"/>
    </source>
</evidence>
<evidence type="ECO:0000256" key="13">
    <source>
        <dbReference type="SAM" id="MobiDB-lite"/>
    </source>
</evidence>
<evidence type="ECO:0000256" key="4">
    <source>
        <dbReference type="ARBA" id="ARBA00022490"/>
    </source>
</evidence>
<comment type="caution">
    <text evidence="16">The sequence shown here is derived from an EMBL/GenBank/DDBJ whole genome shotgun (WGS) entry which is preliminary data.</text>
</comment>
<evidence type="ECO:0000256" key="10">
    <source>
        <dbReference type="ARBA" id="ARBA00023242"/>
    </source>
</evidence>
<evidence type="ECO:0000256" key="9">
    <source>
        <dbReference type="ARBA" id="ARBA00023186"/>
    </source>
</evidence>
<evidence type="ECO:0000259" key="15">
    <source>
        <dbReference type="PROSITE" id="PS50245"/>
    </source>
</evidence>
<dbReference type="Gene3D" id="1.10.20.10">
    <property type="entry name" value="Histone, subunit A"/>
    <property type="match status" value="1"/>
</dbReference>
<evidence type="ECO:0000256" key="5">
    <source>
        <dbReference type="ARBA" id="ARBA00022614"/>
    </source>
</evidence>
<dbReference type="InterPro" id="IPR000626">
    <property type="entry name" value="Ubiquitin-like_dom"/>
</dbReference>
<keyword evidence="6" id="KW-0677">Repeat</keyword>
<dbReference type="SUPFAM" id="SSF52058">
    <property type="entry name" value="L domain-like"/>
    <property type="match status" value="1"/>
</dbReference>
<dbReference type="PANTHER" id="PTHR11380:SF5">
    <property type="entry name" value="TRANSCRIPTION INITIATION FACTOR TFIID SUBUNIT 13"/>
    <property type="match status" value="1"/>
</dbReference>
<dbReference type="InterPro" id="IPR000938">
    <property type="entry name" value="CAP-Gly_domain"/>
</dbReference>
<comment type="subcellular location">
    <subcellularLocation>
        <location evidence="2">Cytoplasm</location>
    </subcellularLocation>
    <subcellularLocation>
        <location evidence="1">Nucleus</location>
    </subcellularLocation>
</comment>
<dbReference type="SUPFAM" id="SSF47113">
    <property type="entry name" value="Histone-fold"/>
    <property type="match status" value="1"/>
</dbReference>
<dbReference type="CDD" id="cd17044">
    <property type="entry name" value="Ubl_TBCE"/>
    <property type="match status" value="1"/>
</dbReference>
<evidence type="ECO:0000256" key="7">
    <source>
        <dbReference type="ARBA" id="ARBA00023015"/>
    </source>
</evidence>
<evidence type="ECO:0000256" key="6">
    <source>
        <dbReference type="ARBA" id="ARBA00022737"/>
    </source>
</evidence>
<dbReference type="InterPro" id="IPR003195">
    <property type="entry name" value="TFIID_TAF13"/>
</dbReference>
<dbReference type="Gene3D" id="3.80.10.10">
    <property type="entry name" value="Ribonuclease Inhibitor"/>
    <property type="match status" value="2"/>
</dbReference>
<dbReference type="Pfam" id="PF02269">
    <property type="entry name" value="TFIID-18kDa"/>
    <property type="match status" value="1"/>
</dbReference>
<dbReference type="PROSITE" id="PS50245">
    <property type="entry name" value="CAP_GLY_2"/>
    <property type="match status" value="1"/>
</dbReference>
<keyword evidence="7" id="KW-0805">Transcription regulation</keyword>
<feature type="domain" description="CAP-Gly" evidence="15">
    <location>
        <begin position="196"/>
        <end position="231"/>
    </location>
</feature>
<proteinExistence type="inferred from homology"/>
<dbReference type="Gene3D" id="2.30.30.190">
    <property type="entry name" value="CAP Gly-rich-like domain"/>
    <property type="match status" value="1"/>
</dbReference>
<dbReference type="Pfam" id="PF14560">
    <property type="entry name" value="Ubiquitin_2"/>
    <property type="match status" value="1"/>
</dbReference>
<comment type="similarity">
    <text evidence="3">Belongs to the TBCE family.</text>
</comment>
<dbReference type="InterPro" id="IPR032675">
    <property type="entry name" value="LRR_dom_sf"/>
</dbReference>